<dbReference type="Pfam" id="PF00135">
    <property type="entry name" value="COesterase"/>
    <property type="match status" value="1"/>
</dbReference>
<evidence type="ECO:0000313" key="8">
    <source>
        <dbReference type="Proteomes" id="UP001549920"/>
    </source>
</evidence>
<protein>
    <recommendedName>
        <fullName evidence="6">Carboxylesterase type B domain-containing protein</fullName>
    </recommendedName>
</protein>
<accession>A0ABR3HEE8</accession>
<sequence length="452" mass="49345">MLVLLVHSLVSVVVLCGAGGARVVNTGRGAVRGRLAPRGHYAYLGIPYARHARSDRFKAPKPAKSWDGIFEATYQVKCPQPDGSGTEDCLVLNVFSPEHAADLPVLVVVHGGNFRSGWGPFRPPARLLAQDLVVVTFNYRLGALGFLCLGTSDAPGNAGLKDQVAALYWVHKNIAHFGGNPLDVSLYGIESGAASVQLIILSGAATGLFHKVILESGSALSPLALAYDPKLTALDAAAAMGFTGTDNLDELTKFYKDSPLNRLVNETTTFLPCLENNLDTTHSLLEMDPLESYKQRIYQKVPMIIAYTSSAGASSIETVLTNSNLPENFDDLLPNNVVFDSADSKHRVAEVVKAFYVGRNVLDSDLVKNYIEYFNDVTLEYPIIKSAVLHAATSSMPIYLMKLNRDGTKKSEKNKGYKSMFDYFYDDHTTSKEDQLVVEQLVTLWSNFIKIG</sequence>
<proteinExistence type="inferred from homology"/>
<gene>
    <name evidence="7" type="ORF">ABMA27_007172</name>
</gene>
<keyword evidence="2" id="KW-0719">Serine esterase</keyword>
<dbReference type="Gene3D" id="3.40.50.1820">
    <property type="entry name" value="alpha/beta hydrolase"/>
    <property type="match status" value="1"/>
</dbReference>
<evidence type="ECO:0000256" key="5">
    <source>
        <dbReference type="SAM" id="SignalP"/>
    </source>
</evidence>
<keyword evidence="4" id="KW-0325">Glycoprotein</keyword>
<evidence type="ECO:0000313" key="7">
    <source>
        <dbReference type="EMBL" id="KAL0868808.1"/>
    </source>
</evidence>
<feature type="chain" id="PRO_5046067115" description="Carboxylesterase type B domain-containing protein" evidence="5">
    <location>
        <begin position="21"/>
        <end position="452"/>
    </location>
</feature>
<dbReference type="Proteomes" id="UP001549920">
    <property type="component" value="Unassembled WGS sequence"/>
</dbReference>
<evidence type="ECO:0000256" key="3">
    <source>
        <dbReference type="ARBA" id="ARBA00022801"/>
    </source>
</evidence>
<dbReference type="SUPFAM" id="SSF53474">
    <property type="entry name" value="alpha/beta-Hydrolases"/>
    <property type="match status" value="1"/>
</dbReference>
<comment type="similarity">
    <text evidence="1">Belongs to the type-B carboxylesterase/lipase family.</text>
</comment>
<evidence type="ECO:0000259" key="6">
    <source>
        <dbReference type="Pfam" id="PF00135"/>
    </source>
</evidence>
<keyword evidence="5" id="KW-0732">Signal</keyword>
<feature type="domain" description="Carboxylesterase type B" evidence="6">
    <location>
        <begin position="22"/>
        <end position="452"/>
    </location>
</feature>
<dbReference type="InterPro" id="IPR002018">
    <property type="entry name" value="CarbesteraseB"/>
</dbReference>
<evidence type="ECO:0000256" key="4">
    <source>
        <dbReference type="ARBA" id="ARBA00023180"/>
    </source>
</evidence>
<comment type="caution">
    <text evidence="7">The sequence shown here is derived from an EMBL/GenBank/DDBJ whole genome shotgun (WGS) entry which is preliminary data.</text>
</comment>
<dbReference type="InterPro" id="IPR029058">
    <property type="entry name" value="AB_hydrolase_fold"/>
</dbReference>
<keyword evidence="8" id="KW-1185">Reference proteome</keyword>
<feature type="signal peptide" evidence="5">
    <location>
        <begin position="1"/>
        <end position="20"/>
    </location>
</feature>
<dbReference type="EMBL" id="JBEUOH010000020">
    <property type="protein sequence ID" value="KAL0868808.1"/>
    <property type="molecule type" value="Genomic_DNA"/>
</dbReference>
<dbReference type="PANTHER" id="PTHR43142">
    <property type="entry name" value="CARBOXYLIC ESTER HYDROLASE"/>
    <property type="match status" value="1"/>
</dbReference>
<evidence type="ECO:0000256" key="2">
    <source>
        <dbReference type="ARBA" id="ARBA00022487"/>
    </source>
</evidence>
<organism evidence="7 8">
    <name type="scientific">Loxostege sticticalis</name>
    <name type="common">Beet webworm moth</name>
    <dbReference type="NCBI Taxonomy" id="481309"/>
    <lineage>
        <taxon>Eukaryota</taxon>
        <taxon>Metazoa</taxon>
        <taxon>Ecdysozoa</taxon>
        <taxon>Arthropoda</taxon>
        <taxon>Hexapoda</taxon>
        <taxon>Insecta</taxon>
        <taxon>Pterygota</taxon>
        <taxon>Neoptera</taxon>
        <taxon>Endopterygota</taxon>
        <taxon>Lepidoptera</taxon>
        <taxon>Glossata</taxon>
        <taxon>Ditrysia</taxon>
        <taxon>Pyraloidea</taxon>
        <taxon>Crambidae</taxon>
        <taxon>Pyraustinae</taxon>
        <taxon>Loxostege</taxon>
    </lineage>
</organism>
<reference evidence="7 8" key="1">
    <citation type="submission" date="2024-06" db="EMBL/GenBank/DDBJ databases">
        <title>A chromosome-level genome assembly of beet webworm, Loxostege sticticalis.</title>
        <authorList>
            <person name="Zhang Y."/>
        </authorList>
    </citation>
    <scope>NUCLEOTIDE SEQUENCE [LARGE SCALE GENOMIC DNA]</scope>
    <source>
        <strain evidence="7">AQ026</strain>
        <tissue evidence="7">Whole body</tissue>
    </source>
</reference>
<evidence type="ECO:0000256" key="1">
    <source>
        <dbReference type="ARBA" id="ARBA00005964"/>
    </source>
</evidence>
<name>A0ABR3HEE8_LOXSC</name>
<dbReference type="PANTHER" id="PTHR43142:SF1">
    <property type="entry name" value="CARBOXYLIC ESTER HYDROLASE"/>
    <property type="match status" value="1"/>
</dbReference>
<keyword evidence="3" id="KW-0378">Hydrolase</keyword>